<feature type="binding site" evidence="3">
    <location>
        <position position="107"/>
    </location>
    <ligand>
        <name>GTP</name>
        <dbReference type="ChEBI" id="CHEBI:37565"/>
    </ligand>
</feature>
<evidence type="ECO:0000256" key="1">
    <source>
        <dbReference type="ARBA" id="ARBA00022741"/>
    </source>
</evidence>
<keyword evidence="5" id="KW-0732">Signal</keyword>
<feature type="binding site" evidence="4">
    <location>
        <position position="85"/>
    </location>
    <ligand>
        <name>Mg(2+)</name>
        <dbReference type="ChEBI" id="CHEBI:18420"/>
    </ligand>
</feature>
<dbReference type="Proteomes" id="UP000566819">
    <property type="component" value="Unassembled WGS sequence"/>
</dbReference>
<keyword evidence="1 3" id="KW-0547">Nucleotide-binding</keyword>
<dbReference type="GO" id="GO:0003924">
    <property type="term" value="F:GTPase activity"/>
    <property type="evidence" value="ECO:0007669"/>
    <property type="project" value="InterPro"/>
</dbReference>
<accession>A0A8H4RCV1</accession>
<feature type="binding site" evidence="3">
    <location>
        <begin position="61"/>
        <end position="68"/>
    </location>
    <ligand>
        <name>GTP</name>
        <dbReference type="ChEBI" id="CHEBI:37565"/>
    </ligand>
</feature>
<feature type="binding site" evidence="4">
    <location>
        <position position="68"/>
    </location>
    <ligand>
        <name>Mg(2+)</name>
        <dbReference type="ChEBI" id="CHEBI:18420"/>
    </ligand>
</feature>
<dbReference type="GO" id="GO:0005525">
    <property type="term" value="F:GTP binding"/>
    <property type="evidence" value="ECO:0007669"/>
    <property type="project" value="UniProtKB-KW"/>
</dbReference>
<reference evidence="6 7" key="1">
    <citation type="submission" date="2020-03" db="EMBL/GenBank/DDBJ databases">
        <title>Draft Genome Sequence of Cudoniella acicularis.</title>
        <authorList>
            <person name="Buettner E."/>
            <person name="Kellner H."/>
        </authorList>
    </citation>
    <scope>NUCLEOTIDE SEQUENCE [LARGE SCALE GENOMIC DNA]</scope>
    <source>
        <strain evidence="6 7">DSM 108380</strain>
    </source>
</reference>
<dbReference type="PRINTS" id="PR00328">
    <property type="entry name" value="SAR1GTPBP"/>
</dbReference>
<protein>
    <recommendedName>
        <fullName evidence="8">Signal recognition particle receptor subunit beta</fullName>
    </recommendedName>
</protein>
<comment type="caution">
    <text evidence="6">The sequence shown here is derived from an EMBL/GenBank/DDBJ whole genome shotgun (WGS) entry which is preliminary data.</text>
</comment>
<evidence type="ECO:0000256" key="2">
    <source>
        <dbReference type="ARBA" id="ARBA00023134"/>
    </source>
</evidence>
<keyword evidence="4" id="KW-0460">Magnesium</keyword>
<dbReference type="SUPFAM" id="SSF52540">
    <property type="entry name" value="P-loop containing nucleoside triphosphate hydrolases"/>
    <property type="match status" value="1"/>
</dbReference>
<evidence type="ECO:0000256" key="4">
    <source>
        <dbReference type="PIRSR" id="PIRSR606689-2"/>
    </source>
</evidence>
<evidence type="ECO:0008006" key="8">
    <source>
        <dbReference type="Google" id="ProtNLM"/>
    </source>
</evidence>
<evidence type="ECO:0000256" key="5">
    <source>
        <dbReference type="SAM" id="SignalP"/>
    </source>
</evidence>
<dbReference type="InterPro" id="IPR006689">
    <property type="entry name" value="Small_GTPase_ARF/SAR"/>
</dbReference>
<keyword evidence="4" id="KW-0479">Metal-binding</keyword>
<dbReference type="SMART" id="SM00177">
    <property type="entry name" value="ARF"/>
    <property type="match status" value="1"/>
</dbReference>
<gene>
    <name evidence="6" type="ORF">G7Y89_g11172</name>
</gene>
<organism evidence="6 7">
    <name type="scientific">Cudoniella acicularis</name>
    <dbReference type="NCBI Taxonomy" id="354080"/>
    <lineage>
        <taxon>Eukaryota</taxon>
        <taxon>Fungi</taxon>
        <taxon>Dikarya</taxon>
        <taxon>Ascomycota</taxon>
        <taxon>Pezizomycotina</taxon>
        <taxon>Leotiomycetes</taxon>
        <taxon>Helotiales</taxon>
        <taxon>Tricladiaceae</taxon>
        <taxon>Cudoniella</taxon>
    </lineage>
</organism>
<evidence type="ECO:0000313" key="7">
    <source>
        <dbReference type="Proteomes" id="UP000566819"/>
    </source>
</evidence>
<keyword evidence="7" id="KW-1185">Reference proteome</keyword>
<dbReference type="InterPro" id="IPR027417">
    <property type="entry name" value="P-loop_NTPase"/>
</dbReference>
<evidence type="ECO:0000313" key="6">
    <source>
        <dbReference type="EMBL" id="KAF4626986.1"/>
    </source>
</evidence>
<keyword evidence="2 3" id="KW-0342">GTP-binding</keyword>
<evidence type="ECO:0000256" key="3">
    <source>
        <dbReference type="PIRSR" id="PIRSR606689-1"/>
    </source>
</evidence>
<feature type="signal peptide" evidence="5">
    <location>
        <begin position="1"/>
        <end position="24"/>
    </location>
</feature>
<dbReference type="OrthoDB" id="442317at2759"/>
<sequence length="237" mass="26161">MILANILGPLLVSLLIFWIRGVSSTPFSSSQLDSPRALPQEASGASLVTRTGKGQELLILGLDSAGKSQIFHALTNKIPTAKDTTIGLNWPTKVWQHGFTTLRDIPGSSHHLSSWSKYLPDTIGILYVVDSSNRERVAEAREMFETILKSTNVPIAVFATKQYCPGCLAKGEVEENLGLASKRTHHWETFETEKPSIGNGPYAASYSQNLGFSGQSVFRLPHLTPLRKREENHNFEE</sequence>
<feature type="chain" id="PRO_5034922235" description="Signal recognition particle receptor subunit beta" evidence="5">
    <location>
        <begin position="25"/>
        <end position="237"/>
    </location>
</feature>
<dbReference type="Gene3D" id="3.40.50.300">
    <property type="entry name" value="P-loop containing nucleotide triphosphate hydrolases"/>
    <property type="match status" value="1"/>
</dbReference>
<dbReference type="InterPro" id="IPR024156">
    <property type="entry name" value="Small_GTPase_ARF"/>
</dbReference>
<dbReference type="PANTHER" id="PTHR11711">
    <property type="entry name" value="ADP RIBOSYLATION FACTOR-RELATED"/>
    <property type="match status" value="1"/>
</dbReference>
<proteinExistence type="predicted"/>
<dbReference type="AlphaFoldDB" id="A0A8H4RCV1"/>
<dbReference type="Pfam" id="PF00025">
    <property type="entry name" value="Arf"/>
    <property type="match status" value="1"/>
</dbReference>
<dbReference type="EMBL" id="JAAMPI010001048">
    <property type="protein sequence ID" value="KAF4626986.1"/>
    <property type="molecule type" value="Genomic_DNA"/>
</dbReference>
<dbReference type="GO" id="GO:0046872">
    <property type="term" value="F:metal ion binding"/>
    <property type="evidence" value="ECO:0007669"/>
    <property type="project" value="UniProtKB-KW"/>
</dbReference>
<name>A0A8H4RCV1_9HELO</name>